<dbReference type="Pfam" id="PF05726">
    <property type="entry name" value="Pirin_C"/>
    <property type="match status" value="1"/>
</dbReference>
<dbReference type="InterPro" id="IPR012093">
    <property type="entry name" value="Pirin"/>
</dbReference>
<keyword evidence="7" id="KW-1185">Reference proteome</keyword>
<dbReference type="SUPFAM" id="SSF51182">
    <property type="entry name" value="RmlC-like cupins"/>
    <property type="match status" value="1"/>
</dbReference>
<feature type="binding site" evidence="2">
    <location>
        <position position="124"/>
    </location>
    <ligand>
        <name>Fe cation</name>
        <dbReference type="ChEBI" id="CHEBI:24875"/>
    </ligand>
</feature>
<keyword evidence="2" id="KW-0479">Metal-binding</keyword>
<dbReference type="GO" id="GO:0046872">
    <property type="term" value="F:metal ion binding"/>
    <property type="evidence" value="ECO:0007669"/>
    <property type="project" value="UniProtKB-KW"/>
</dbReference>
<evidence type="ECO:0000313" key="7">
    <source>
        <dbReference type="Proteomes" id="UP000576393"/>
    </source>
</evidence>
<evidence type="ECO:0000259" key="5">
    <source>
        <dbReference type="Pfam" id="PF05726"/>
    </source>
</evidence>
<comment type="similarity">
    <text evidence="1 3">Belongs to the pirin family.</text>
</comment>
<dbReference type="RefSeq" id="WP_179825048.1">
    <property type="nucleotide sequence ID" value="NZ_JACCCO010000002.1"/>
</dbReference>
<dbReference type="PANTHER" id="PTHR13903">
    <property type="entry name" value="PIRIN-RELATED"/>
    <property type="match status" value="1"/>
</dbReference>
<comment type="cofactor">
    <cofactor evidence="2">
        <name>Fe cation</name>
        <dbReference type="ChEBI" id="CHEBI:24875"/>
    </cofactor>
    <text evidence="2">Binds 1 Fe cation per subunit.</text>
</comment>
<evidence type="ECO:0000256" key="1">
    <source>
        <dbReference type="ARBA" id="ARBA00008416"/>
    </source>
</evidence>
<evidence type="ECO:0000259" key="4">
    <source>
        <dbReference type="Pfam" id="PF02678"/>
    </source>
</evidence>
<dbReference type="PIRSF" id="PIRSF006232">
    <property type="entry name" value="Pirin"/>
    <property type="match status" value="1"/>
</dbReference>
<evidence type="ECO:0000256" key="2">
    <source>
        <dbReference type="PIRSR" id="PIRSR006232-1"/>
    </source>
</evidence>
<comment type="caution">
    <text evidence="6">The sequence shown here is derived from an EMBL/GenBank/DDBJ whole genome shotgun (WGS) entry which is preliminary data.</text>
</comment>
<sequence>MSDPGRDADQAVYGCAVAEVPEPESVLLPGHDVPLGRYTTVRRLLPQRPRRMVGAWCFVDHFGPDDVAGRPGMQIAPHPHTGLQTVTWLVEGEIMHRDSLGSAQPITPGQLNLMTAGHGIAHSEQSPPDHPPVMHGLQLWIALPEDARHGEARFEHHPALPTLRDGDATVTVVAGELGGVRSPARVHSPLVGAEVLLPTGGRHRLPLDPAFENAVLVMSGAATVAGTALEPGSLLYLGRGRSEVSIEAAETAGETRLFLLGGEPFEEPLVMWWNFVGRTHEEIVRARDEWMRGDRRFGTVDGCDEDPLPAPVMPTVRLKARDRHGRTVG</sequence>
<feature type="domain" description="Pirin N-terminal" evidence="4">
    <location>
        <begin position="41"/>
        <end position="141"/>
    </location>
</feature>
<dbReference type="Gene3D" id="2.60.120.10">
    <property type="entry name" value="Jelly Rolls"/>
    <property type="match status" value="2"/>
</dbReference>
<name>A0A852UYD5_9ACTN</name>
<dbReference type="Proteomes" id="UP000576393">
    <property type="component" value="Unassembled WGS sequence"/>
</dbReference>
<evidence type="ECO:0000256" key="3">
    <source>
        <dbReference type="RuleBase" id="RU003457"/>
    </source>
</evidence>
<dbReference type="CDD" id="cd02247">
    <property type="entry name" value="cupin_pirin_C"/>
    <property type="match status" value="1"/>
</dbReference>
<gene>
    <name evidence="6" type="ORF">HDA43_004653</name>
</gene>
<dbReference type="EMBL" id="JACCCO010000002">
    <property type="protein sequence ID" value="NYF42452.1"/>
    <property type="molecule type" value="Genomic_DNA"/>
</dbReference>
<feature type="domain" description="Pirin C-terminal" evidence="5">
    <location>
        <begin position="194"/>
        <end position="293"/>
    </location>
</feature>
<feature type="binding site" evidence="2">
    <location>
        <position position="80"/>
    </location>
    <ligand>
        <name>Fe cation</name>
        <dbReference type="ChEBI" id="CHEBI:24875"/>
    </ligand>
</feature>
<proteinExistence type="inferred from homology"/>
<dbReference type="Pfam" id="PF02678">
    <property type="entry name" value="Pirin"/>
    <property type="match status" value="1"/>
</dbReference>
<feature type="binding site" evidence="2">
    <location>
        <position position="122"/>
    </location>
    <ligand>
        <name>Fe cation</name>
        <dbReference type="ChEBI" id="CHEBI:24875"/>
    </ligand>
</feature>
<dbReference type="PANTHER" id="PTHR13903:SF8">
    <property type="entry name" value="PIRIN"/>
    <property type="match status" value="1"/>
</dbReference>
<dbReference type="InterPro" id="IPR014710">
    <property type="entry name" value="RmlC-like_jellyroll"/>
</dbReference>
<dbReference type="InterPro" id="IPR003829">
    <property type="entry name" value="Pirin_N_dom"/>
</dbReference>
<dbReference type="AlphaFoldDB" id="A0A852UYD5"/>
<organism evidence="6 7">
    <name type="scientific">Streptosporangium sandarakinum</name>
    <dbReference type="NCBI Taxonomy" id="1260955"/>
    <lineage>
        <taxon>Bacteria</taxon>
        <taxon>Bacillati</taxon>
        <taxon>Actinomycetota</taxon>
        <taxon>Actinomycetes</taxon>
        <taxon>Streptosporangiales</taxon>
        <taxon>Streptosporangiaceae</taxon>
        <taxon>Streptosporangium</taxon>
    </lineage>
</organism>
<reference evidence="6 7" key="1">
    <citation type="submission" date="2020-07" db="EMBL/GenBank/DDBJ databases">
        <title>Sequencing the genomes of 1000 actinobacteria strains.</title>
        <authorList>
            <person name="Klenk H.-P."/>
        </authorList>
    </citation>
    <scope>NUCLEOTIDE SEQUENCE [LARGE SCALE GENOMIC DNA]</scope>
    <source>
        <strain evidence="6 7">DSM 45763</strain>
    </source>
</reference>
<feature type="binding site" evidence="2">
    <location>
        <position position="78"/>
    </location>
    <ligand>
        <name>Fe cation</name>
        <dbReference type="ChEBI" id="CHEBI:24875"/>
    </ligand>
</feature>
<accession>A0A852UYD5</accession>
<evidence type="ECO:0008006" key="8">
    <source>
        <dbReference type="Google" id="ProtNLM"/>
    </source>
</evidence>
<evidence type="ECO:0000313" key="6">
    <source>
        <dbReference type="EMBL" id="NYF42452.1"/>
    </source>
</evidence>
<protein>
    <recommendedName>
        <fullName evidence="8">Pirin</fullName>
    </recommendedName>
</protein>
<keyword evidence="2" id="KW-0408">Iron</keyword>
<dbReference type="InterPro" id="IPR011051">
    <property type="entry name" value="RmlC_Cupin_sf"/>
</dbReference>
<dbReference type="InterPro" id="IPR008778">
    <property type="entry name" value="Pirin_C_dom"/>
</dbReference>